<evidence type="ECO:0000313" key="4">
    <source>
        <dbReference type="Proteomes" id="UP000708208"/>
    </source>
</evidence>
<dbReference type="Proteomes" id="UP000708208">
    <property type="component" value="Unassembled WGS sequence"/>
</dbReference>
<feature type="chain" id="PRO_5035172522" evidence="2">
    <location>
        <begin position="22"/>
        <end position="111"/>
    </location>
</feature>
<accession>A0A8J2NQG0</accession>
<dbReference type="AlphaFoldDB" id="A0A8J2NQG0"/>
<name>A0A8J2NQG0_9HEXA</name>
<feature type="signal peptide" evidence="2">
    <location>
        <begin position="1"/>
        <end position="21"/>
    </location>
</feature>
<evidence type="ECO:0000256" key="1">
    <source>
        <dbReference type="SAM" id="MobiDB-lite"/>
    </source>
</evidence>
<comment type="caution">
    <text evidence="3">The sequence shown here is derived from an EMBL/GenBank/DDBJ whole genome shotgun (WGS) entry which is preliminary data.</text>
</comment>
<gene>
    <name evidence="3" type="ORF">AFUS01_LOCUS7362</name>
</gene>
<reference evidence="3" key="1">
    <citation type="submission" date="2021-06" db="EMBL/GenBank/DDBJ databases">
        <authorList>
            <person name="Hodson N. C."/>
            <person name="Mongue J. A."/>
            <person name="Jaron S. K."/>
        </authorList>
    </citation>
    <scope>NUCLEOTIDE SEQUENCE</scope>
</reference>
<keyword evidence="2" id="KW-0732">Signal</keyword>
<proteinExistence type="predicted"/>
<feature type="compositionally biased region" description="Basic and acidic residues" evidence="1">
    <location>
        <begin position="90"/>
        <end position="99"/>
    </location>
</feature>
<evidence type="ECO:0000256" key="2">
    <source>
        <dbReference type="SAM" id="SignalP"/>
    </source>
</evidence>
<dbReference type="EMBL" id="CAJVCH010049664">
    <property type="protein sequence ID" value="CAG7717933.1"/>
    <property type="molecule type" value="Genomic_DNA"/>
</dbReference>
<sequence length="111" mass="12281">MGNLLLMIVLGIFVLAGNVAATTSDGDYMFAGEMQSSRGIDCRACGDECIIKCGTKMFRTCCFHFSNKKKRHELGPAGERQSIAMVLPEHEDTSGHDPYGDSFEIKSYQRH</sequence>
<keyword evidence="4" id="KW-1185">Reference proteome</keyword>
<feature type="region of interest" description="Disordered" evidence="1">
    <location>
        <begin position="90"/>
        <end position="111"/>
    </location>
</feature>
<organism evidence="3 4">
    <name type="scientific">Allacma fusca</name>
    <dbReference type="NCBI Taxonomy" id="39272"/>
    <lineage>
        <taxon>Eukaryota</taxon>
        <taxon>Metazoa</taxon>
        <taxon>Ecdysozoa</taxon>
        <taxon>Arthropoda</taxon>
        <taxon>Hexapoda</taxon>
        <taxon>Collembola</taxon>
        <taxon>Symphypleona</taxon>
        <taxon>Sminthuridae</taxon>
        <taxon>Allacma</taxon>
    </lineage>
</organism>
<evidence type="ECO:0000313" key="3">
    <source>
        <dbReference type="EMBL" id="CAG7717933.1"/>
    </source>
</evidence>
<protein>
    <submittedName>
        <fullName evidence="3">Uncharacterized protein</fullName>
    </submittedName>
</protein>